<dbReference type="EMBL" id="ACDP02000010">
    <property type="protein sequence ID" value="EEO27937.2"/>
    <property type="molecule type" value="Genomic_DNA"/>
</dbReference>
<dbReference type="RefSeq" id="WP_020994936.1">
    <property type="nucleotide sequence ID" value="NZ_CABMNL010000001.1"/>
</dbReference>
<accession>C3X401</accession>
<keyword evidence="3" id="KW-1185">Reference proteome</keyword>
<dbReference type="SUPFAM" id="SSF52540">
    <property type="entry name" value="P-loop containing nucleoside triphosphate hydrolases"/>
    <property type="match status" value="1"/>
</dbReference>
<dbReference type="Pfam" id="PF07693">
    <property type="entry name" value="KAP_NTPase"/>
    <property type="match status" value="1"/>
</dbReference>
<evidence type="ECO:0000313" key="2">
    <source>
        <dbReference type="EMBL" id="EEO27937.2"/>
    </source>
</evidence>
<dbReference type="Gene3D" id="3.40.50.300">
    <property type="entry name" value="P-loop containing nucleotide triphosphate hydrolases"/>
    <property type="match status" value="1"/>
</dbReference>
<protein>
    <recommendedName>
        <fullName evidence="1">KAP NTPase domain-containing protein</fullName>
    </recommendedName>
</protein>
<reference evidence="2" key="1">
    <citation type="submission" date="2011-10" db="EMBL/GenBank/DDBJ databases">
        <title>The Genome Sequence of Oxalobacter formigenes HOxBLS.</title>
        <authorList>
            <consortium name="The Broad Institute Genome Sequencing Platform"/>
            <person name="Earl A."/>
            <person name="Ward D."/>
            <person name="Feldgarden M."/>
            <person name="Gevers D."/>
            <person name="Allison M.J."/>
            <person name="Humphrey S."/>
            <person name="Young S.K."/>
            <person name="Zeng Q."/>
            <person name="Gargeya S."/>
            <person name="Fitzgerald M."/>
            <person name="Haas B."/>
            <person name="Abouelleil A."/>
            <person name="Alvarado L."/>
            <person name="Arachchi H.M."/>
            <person name="Berlin A."/>
            <person name="Brown A."/>
            <person name="Chapman S.B."/>
            <person name="Chen Z."/>
            <person name="Dunbar C."/>
            <person name="Freedman E."/>
            <person name="Gearin G."/>
            <person name="Goldberg J."/>
            <person name="Griggs A."/>
            <person name="Gujja S."/>
            <person name="Heiman D."/>
            <person name="Howarth C."/>
            <person name="Larson L."/>
            <person name="Lui A."/>
            <person name="MacDonald P.J.P."/>
            <person name="Montmayeur A."/>
            <person name="Murphy C."/>
            <person name="Neiman D."/>
            <person name="Pearson M."/>
            <person name="Priest M."/>
            <person name="Roberts A."/>
            <person name="Saif S."/>
            <person name="Shea T."/>
            <person name="Shenoy N."/>
            <person name="Sisk P."/>
            <person name="Stolte C."/>
            <person name="Sykes S."/>
            <person name="Wortman J."/>
            <person name="Nusbaum C."/>
            <person name="Birren B."/>
        </authorList>
    </citation>
    <scope>NUCLEOTIDE SEQUENCE [LARGE SCALE GENOMIC DNA]</scope>
    <source>
        <strain evidence="2">HOxBLS</strain>
    </source>
</reference>
<dbReference type="HOGENOM" id="CLU_039725_3_2_4"/>
<dbReference type="InterPro" id="IPR011646">
    <property type="entry name" value="KAP_P-loop"/>
</dbReference>
<sequence>MNRVARTAPHHAGNALDEIARPFAGDLLERTRLADKLTGYINRVREGAVIAIDASWGEGKTWFAKNWAARLQREGHPVVYIDAFAQNNELDPFFIVAAELALLLEDEQGTGDAIRSEAARLLNAMVPLTGRLAAVKTVSQSPSGPKEAAHDASHGKASFQLASDDTVNWIDNRLKAWPAEKALFANFRTTLGLIVAACDKPIVIVIDELDRCRPTFAIRFLERIRHYFDMPNLIFVLPVNRIQLYEAVKSVYGSDTDAGAYLHKFIDFFLSLPRFPSNDTAHLAHIRSFIGGIFTRHGLDIAAPKRQRFIELMTAWAALVPLTLQEIDRAVTLYILADEPPEQGIATFLIVLKIKKPEWLGALLKNDRKTLALISEDFLAKIVADSQKLPMAPDRYFRALQSFFNSEKTNHLQDRQVITQFQTDVLDPNSFYIESLEEIAYLIRMIAGSLDLTITD</sequence>
<dbReference type="eggNOG" id="COG4928">
    <property type="taxonomic scope" value="Bacteria"/>
</dbReference>
<organism evidence="2 3">
    <name type="scientific">Oxalobacter paraformigenes</name>
    <dbReference type="NCBI Taxonomy" id="556268"/>
    <lineage>
        <taxon>Bacteria</taxon>
        <taxon>Pseudomonadati</taxon>
        <taxon>Pseudomonadota</taxon>
        <taxon>Betaproteobacteria</taxon>
        <taxon>Burkholderiales</taxon>
        <taxon>Oxalobacteraceae</taxon>
        <taxon>Oxalobacter</taxon>
    </lineage>
</organism>
<proteinExistence type="predicted"/>
<dbReference type="Proteomes" id="UP000003973">
    <property type="component" value="Unassembled WGS sequence"/>
</dbReference>
<dbReference type="AlphaFoldDB" id="C3X401"/>
<name>C3X401_9BURK</name>
<comment type="caution">
    <text evidence="2">The sequence shown here is derived from an EMBL/GenBank/DDBJ whole genome shotgun (WGS) entry which is preliminary data.</text>
</comment>
<gene>
    <name evidence="2" type="ORF">OFAG_01090</name>
</gene>
<dbReference type="InterPro" id="IPR027417">
    <property type="entry name" value="P-loop_NTPase"/>
</dbReference>
<feature type="domain" description="KAP NTPase" evidence="1">
    <location>
        <begin position="32"/>
        <end position="274"/>
    </location>
</feature>
<evidence type="ECO:0000259" key="1">
    <source>
        <dbReference type="Pfam" id="PF07693"/>
    </source>
</evidence>
<evidence type="ECO:0000313" key="3">
    <source>
        <dbReference type="Proteomes" id="UP000003973"/>
    </source>
</evidence>